<accession>A0ACC1QPM9</accession>
<dbReference type="EMBL" id="JANAKD010001172">
    <property type="protein sequence ID" value="KAJ3482459.1"/>
    <property type="molecule type" value="Genomic_DNA"/>
</dbReference>
<proteinExistence type="predicted"/>
<sequence>MMGGQNCHADVTFADGVVWIARFRLSGAMSPPTRVRDHVLQSEAATMRFLSLHTKIPSPRVFDWALESDPSNSIGIGYILMEKLEGKHLDWQAATVPQRSKVINQLTDILLEIEKHPFDRLGSLIDEPPLSGRSPEGAEAMALQSPFQIHGLAQYSTFGRGKNGGPIGPFTSSLVASRSCVETYLQMIVDGEIARSDSALDVFLAHRFRLEVQEKTFAPSKQAGPDGEKFFLKHADDKGEHIVVNENFDIVGIIDWEWCSTVSKEKTFSSPCMMWPIGAFYDVSNALAEDEVMLATAFREKGRQDLADDVSNSRRVQRMLFALGPVGASHRDKKTFASLFMGLNRAFVGDADVENEVLGEEETQWESWKACALQEWKDDPMLQAILASEYVQKDQI</sequence>
<evidence type="ECO:0000313" key="2">
    <source>
        <dbReference type="Proteomes" id="UP001148737"/>
    </source>
</evidence>
<organism evidence="1 2">
    <name type="scientific">Lecanicillium saksenae</name>
    <dbReference type="NCBI Taxonomy" id="468837"/>
    <lineage>
        <taxon>Eukaryota</taxon>
        <taxon>Fungi</taxon>
        <taxon>Dikarya</taxon>
        <taxon>Ascomycota</taxon>
        <taxon>Pezizomycotina</taxon>
        <taxon>Sordariomycetes</taxon>
        <taxon>Hypocreomycetidae</taxon>
        <taxon>Hypocreales</taxon>
        <taxon>Cordycipitaceae</taxon>
        <taxon>Lecanicillium</taxon>
    </lineage>
</organism>
<gene>
    <name evidence="1" type="ORF">NLG97_g7564</name>
</gene>
<keyword evidence="2" id="KW-1185">Reference proteome</keyword>
<dbReference type="Proteomes" id="UP001148737">
    <property type="component" value="Unassembled WGS sequence"/>
</dbReference>
<comment type="caution">
    <text evidence="1">The sequence shown here is derived from an EMBL/GenBank/DDBJ whole genome shotgun (WGS) entry which is preliminary data.</text>
</comment>
<protein>
    <submittedName>
        <fullName evidence="1">Uncharacterized protein</fullName>
    </submittedName>
</protein>
<reference evidence="1" key="1">
    <citation type="submission" date="2022-07" db="EMBL/GenBank/DDBJ databases">
        <title>Genome Sequence of Lecanicillium saksenae.</title>
        <authorList>
            <person name="Buettner E."/>
        </authorList>
    </citation>
    <scope>NUCLEOTIDE SEQUENCE</scope>
    <source>
        <strain evidence="1">VT-O1</strain>
    </source>
</reference>
<name>A0ACC1QPM9_9HYPO</name>
<evidence type="ECO:0000313" key="1">
    <source>
        <dbReference type="EMBL" id="KAJ3482459.1"/>
    </source>
</evidence>